<accession>A0A2N5RYV3</accession>
<organism evidence="3 4">
    <name type="scientific">Puccinia coronata f. sp. avenae</name>
    <dbReference type="NCBI Taxonomy" id="200324"/>
    <lineage>
        <taxon>Eukaryota</taxon>
        <taxon>Fungi</taxon>
        <taxon>Dikarya</taxon>
        <taxon>Basidiomycota</taxon>
        <taxon>Pucciniomycotina</taxon>
        <taxon>Pucciniomycetes</taxon>
        <taxon>Pucciniales</taxon>
        <taxon>Pucciniaceae</taxon>
        <taxon>Puccinia</taxon>
    </lineage>
</organism>
<feature type="region of interest" description="Disordered" evidence="1">
    <location>
        <begin position="280"/>
        <end position="304"/>
    </location>
</feature>
<dbReference type="Proteomes" id="UP000235388">
    <property type="component" value="Unassembled WGS sequence"/>
</dbReference>
<name>A0A2N5RYV3_9BASI</name>
<feature type="compositionally biased region" description="Polar residues" evidence="1">
    <location>
        <begin position="202"/>
        <end position="213"/>
    </location>
</feature>
<protein>
    <recommendedName>
        <fullName evidence="2">Tet-like 2OG-Fe(II) oxygenase domain-containing protein</fullName>
    </recommendedName>
</protein>
<gene>
    <name evidence="3" type="ORF">PCANC_28091</name>
</gene>
<dbReference type="AlphaFoldDB" id="A0A2N5RYV3"/>
<feature type="compositionally biased region" description="Basic residues" evidence="1">
    <location>
        <begin position="280"/>
        <end position="300"/>
    </location>
</feature>
<dbReference type="InterPro" id="IPR046798">
    <property type="entry name" value="2OG-FeII_Oxy_6"/>
</dbReference>
<sequence length="673" mass="75154">MVPPQKTHRSCEQPSHAAVVNQPKAFAGGNSTTYADKVKANIWQATARRSARLVAKETQVAINRSTYADVVKPKTAVRAALVACKTMEVSHQAIATKNIKKKSHELAAIANRPRNDVDNVLPCRKVLPVTDGEKDAKALSWQSISNPFGHPAVRVDALSGRNILLASGGARDATVLSQLSSVHPLGHTPSCATKRKAKGPHNQKQTSKTSSTFMKEDEAGSHHQSLLKDQRRSPTGTSGRAKIELLSVSEASSSDLSSLGEDEGRRTLKRQKPFLNAHQRMKRNACTSKRRKGKRERHSLKNFTSNAPPPAFCIIQKKVEPIDLFPAVTQDLKQRILERENLRELYENDPTNQIEPTKSKLYPRNPTNKENKIANKTVKETFYPIESGYAKIYDKRNNQIIAMVEFIEFSNLSKQQWNDLNYLSVFLHQCKEFISPVASQSQKCGGVMWALGWRKGYKELEILGRYCNQKAIDNNPRGFAKLMKKSSRVGQILWDTFHCFGNVAVEKNHNYMKKHNIPSVADNNFPKTPGDQSPFGFASNLAFSSHGFYNHQHKDGGDATELPLAFALVIPTSKTTGKIATKSEGYDVDNGQFIFRDIQIALNSKPDVICRIIFRAQEYVHGTLCPTEPTNYTKLGISLQVATKTSNICKRYLKGEFDDDSDLYFSGVDKLLE</sequence>
<feature type="domain" description="Tet-like 2OG-Fe(II) oxygenase" evidence="2">
    <location>
        <begin position="414"/>
        <end position="624"/>
    </location>
</feature>
<reference evidence="3 4" key="1">
    <citation type="submission" date="2017-11" db="EMBL/GenBank/DDBJ databases">
        <title>De novo assembly and phasing of dikaryotic genomes from two isolates of Puccinia coronata f. sp. avenae, the causal agent of oat crown rust.</title>
        <authorList>
            <person name="Miller M.E."/>
            <person name="Zhang Y."/>
            <person name="Omidvar V."/>
            <person name="Sperschneider J."/>
            <person name="Schwessinger B."/>
            <person name="Raley C."/>
            <person name="Palmer J.M."/>
            <person name="Garnica D."/>
            <person name="Upadhyaya N."/>
            <person name="Rathjen J."/>
            <person name="Taylor J.M."/>
            <person name="Park R.F."/>
            <person name="Dodds P.N."/>
            <person name="Hirsch C.D."/>
            <person name="Kianian S.F."/>
            <person name="Figueroa M."/>
        </authorList>
    </citation>
    <scope>NUCLEOTIDE SEQUENCE [LARGE SCALE GENOMIC DNA]</scope>
    <source>
        <strain evidence="3">12NC29</strain>
    </source>
</reference>
<feature type="compositionally biased region" description="Basic and acidic residues" evidence="1">
    <location>
        <begin position="214"/>
        <end position="232"/>
    </location>
</feature>
<evidence type="ECO:0000256" key="1">
    <source>
        <dbReference type="SAM" id="MobiDB-lite"/>
    </source>
</evidence>
<proteinExistence type="predicted"/>
<evidence type="ECO:0000313" key="4">
    <source>
        <dbReference type="Proteomes" id="UP000235388"/>
    </source>
</evidence>
<dbReference type="Pfam" id="PF20515">
    <property type="entry name" value="2OG-FeII_Oxy_6"/>
    <property type="match status" value="1"/>
</dbReference>
<feature type="region of interest" description="Disordered" evidence="1">
    <location>
        <begin position="181"/>
        <end position="246"/>
    </location>
</feature>
<evidence type="ECO:0000259" key="2">
    <source>
        <dbReference type="Pfam" id="PF20515"/>
    </source>
</evidence>
<dbReference type="OrthoDB" id="2511868at2759"/>
<dbReference type="EMBL" id="PGCJ01001344">
    <property type="protein sequence ID" value="PLW06175.1"/>
    <property type="molecule type" value="Genomic_DNA"/>
</dbReference>
<feature type="region of interest" description="Disordered" evidence="1">
    <location>
        <begin position="350"/>
        <end position="369"/>
    </location>
</feature>
<keyword evidence="4" id="KW-1185">Reference proteome</keyword>
<comment type="caution">
    <text evidence="3">The sequence shown here is derived from an EMBL/GenBank/DDBJ whole genome shotgun (WGS) entry which is preliminary data.</text>
</comment>
<evidence type="ECO:0000313" key="3">
    <source>
        <dbReference type="EMBL" id="PLW06175.1"/>
    </source>
</evidence>